<protein>
    <submittedName>
        <fullName evidence="8">DnaJ and TPR domain protein</fullName>
    </submittedName>
</protein>
<evidence type="ECO:0000256" key="2">
    <source>
        <dbReference type="ARBA" id="ARBA00004496"/>
    </source>
</evidence>
<sequence>MSSGAAFDYYAELGIEQIASAQEITEAYRRLAMDRHPDRNPNNPTATASFQRLQAAYETLGDPNRKVAYDASRARARPWEAANEADVRAREQQRRAHFMDMVAREFMARQEAALEAEERRRAEKKEAAERKAAAEATAQAERAGVERAQQETRWTSFKAVTSEDRRNACLHSQFEGWAKAVHQRKARCEERGGKRSMTTFGCPYCELMVCPMCRERLAKEKRKLEKK</sequence>
<evidence type="ECO:0000256" key="1">
    <source>
        <dbReference type="ARBA" id="ARBA00004123"/>
    </source>
</evidence>
<keyword evidence="5" id="KW-0539">Nucleus</keyword>
<evidence type="ECO:0000256" key="5">
    <source>
        <dbReference type="ARBA" id="ARBA00023242"/>
    </source>
</evidence>
<reference evidence="8 9" key="1">
    <citation type="submission" date="2023-01" db="EMBL/GenBank/DDBJ databases">
        <title>Analysis of 21 Apiospora genomes using comparative genomics revels a genus with tremendous synthesis potential of carbohydrate active enzymes and secondary metabolites.</title>
        <authorList>
            <person name="Sorensen T."/>
        </authorList>
    </citation>
    <scope>NUCLEOTIDE SEQUENCE [LARGE SCALE GENOMIC DNA]</scope>
    <source>
        <strain evidence="8 9">CBS 135458</strain>
    </source>
</reference>
<accession>A0ABR1WWD8</accession>
<evidence type="ECO:0000313" key="9">
    <source>
        <dbReference type="Proteomes" id="UP001480595"/>
    </source>
</evidence>
<organism evidence="8 9">
    <name type="scientific">Apiospora phragmitis</name>
    <dbReference type="NCBI Taxonomy" id="2905665"/>
    <lineage>
        <taxon>Eukaryota</taxon>
        <taxon>Fungi</taxon>
        <taxon>Dikarya</taxon>
        <taxon>Ascomycota</taxon>
        <taxon>Pezizomycotina</taxon>
        <taxon>Sordariomycetes</taxon>
        <taxon>Xylariomycetidae</taxon>
        <taxon>Amphisphaeriales</taxon>
        <taxon>Apiosporaceae</taxon>
        <taxon>Apiospora</taxon>
    </lineage>
</organism>
<evidence type="ECO:0000256" key="4">
    <source>
        <dbReference type="ARBA" id="ARBA00023186"/>
    </source>
</evidence>
<dbReference type="PRINTS" id="PR00625">
    <property type="entry name" value="JDOMAIN"/>
</dbReference>
<evidence type="ECO:0000313" key="8">
    <source>
        <dbReference type="EMBL" id="KAK8087487.1"/>
    </source>
</evidence>
<dbReference type="PROSITE" id="PS50076">
    <property type="entry name" value="DNAJ_2"/>
    <property type="match status" value="1"/>
</dbReference>
<dbReference type="PROSITE" id="PS00636">
    <property type="entry name" value="DNAJ_1"/>
    <property type="match status" value="1"/>
</dbReference>
<feature type="region of interest" description="Disordered" evidence="6">
    <location>
        <begin position="117"/>
        <end position="151"/>
    </location>
</feature>
<keyword evidence="4" id="KW-0143">Chaperone</keyword>
<dbReference type="GeneID" id="92086933"/>
<dbReference type="EMBL" id="JAQQWL010000002">
    <property type="protein sequence ID" value="KAK8087487.1"/>
    <property type="molecule type" value="Genomic_DNA"/>
</dbReference>
<keyword evidence="3" id="KW-0963">Cytoplasm</keyword>
<dbReference type="Gene3D" id="1.10.287.110">
    <property type="entry name" value="DnaJ domain"/>
    <property type="match status" value="1"/>
</dbReference>
<dbReference type="PANTHER" id="PTHR44313">
    <property type="entry name" value="DNAJ HOMOLOG SUBFAMILY C MEMBER 17"/>
    <property type="match status" value="1"/>
</dbReference>
<dbReference type="InterPro" id="IPR018253">
    <property type="entry name" value="DnaJ_domain_CS"/>
</dbReference>
<evidence type="ECO:0000256" key="3">
    <source>
        <dbReference type="ARBA" id="ARBA00022490"/>
    </source>
</evidence>
<keyword evidence="9" id="KW-1185">Reference proteome</keyword>
<evidence type="ECO:0000256" key="6">
    <source>
        <dbReference type="SAM" id="MobiDB-lite"/>
    </source>
</evidence>
<dbReference type="Proteomes" id="UP001480595">
    <property type="component" value="Unassembled WGS sequence"/>
</dbReference>
<name>A0ABR1WWD8_9PEZI</name>
<proteinExistence type="predicted"/>
<feature type="compositionally biased region" description="Basic and acidic residues" evidence="6">
    <location>
        <begin position="117"/>
        <end position="133"/>
    </location>
</feature>
<dbReference type="InterPro" id="IPR052094">
    <property type="entry name" value="Pre-mRNA-splicing_ERAD"/>
</dbReference>
<gene>
    <name evidence="8" type="ORF">PG994_002461</name>
</gene>
<dbReference type="InterPro" id="IPR001623">
    <property type="entry name" value="DnaJ_domain"/>
</dbReference>
<dbReference type="PANTHER" id="PTHR44313:SF1">
    <property type="entry name" value="DNAJ HOMOLOG SUBFAMILY C MEMBER 17"/>
    <property type="match status" value="1"/>
</dbReference>
<dbReference type="RefSeq" id="XP_066722011.1">
    <property type="nucleotide sequence ID" value="XM_066853870.1"/>
</dbReference>
<dbReference type="SMART" id="SM00271">
    <property type="entry name" value="DnaJ"/>
    <property type="match status" value="1"/>
</dbReference>
<dbReference type="InterPro" id="IPR036869">
    <property type="entry name" value="J_dom_sf"/>
</dbReference>
<comment type="subcellular location">
    <subcellularLocation>
        <location evidence="2">Cytoplasm</location>
    </subcellularLocation>
    <subcellularLocation>
        <location evidence="1">Nucleus</location>
    </subcellularLocation>
</comment>
<dbReference type="SUPFAM" id="SSF46565">
    <property type="entry name" value="Chaperone J-domain"/>
    <property type="match status" value="1"/>
</dbReference>
<dbReference type="CDD" id="cd06257">
    <property type="entry name" value="DnaJ"/>
    <property type="match status" value="1"/>
</dbReference>
<feature type="domain" description="J" evidence="7">
    <location>
        <begin position="8"/>
        <end position="73"/>
    </location>
</feature>
<evidence type="ECO:0000259" key="7">
    <source>
        <dbReference type="PROSITE" id="PS50076"/>
    </source>
</evidence>
<comment type="caution">
    <text evidence="8">The sequence shown here is derived from an EMBL/GenBank/DDBJ whole genome shotgun (WGS) entry which is preliminary data.</text>
</comment>
<dbReference type="Pfam" id="PF00226">
    <property type="entry name" value="DnaJ"/>
    <property type="match status" value="1"/>
</dbReference>